<proteinExistence type="predicted"/>
<feature type="non-terminal residue" evidence="1">
    <location>
        <position position="148"/>
    </location>
</feature>
<reference evidence="1" key="1">
    <citation type="journal article" date="2019" name="Sci. Rep.">
        <title>Draft genome of Tanacetum cinerariifolium, the natural source of mosquito coil.</title>
        <authorList>
            <person name="Yamashiro T."/>
            <person name="Shiraishi A."/>
            <person name="Satake H."/>
            <person name="Nakayama K."/>
        </authorList>
    </citation>
    <scope>NUCLEOTIDE SEQUENCE</scope>
</reference>
<comment type="caution">
    <text evidence="1">The sequence shown here is derived from an EMBL/GenBank/DDBJ whole genome shotgun (WGS) entry which is preliminary data.</text>
</comment>
<gene>
    <name evidence="1" type="ORF">Tci_914631</name>
</gene>
<evidence type="ECO:0000313" key="1">
    <source>
        <dbReference type="EMBL" id="GFD42662.1"/>
    </source>
</evidence>
<dbReference type="EMBL" id="BKCJ011579547">
    <property type="protein sequence ID" value="GFD42662.1"/>
    <property type="molecule type" value="Genomic_DNA"/>
</dbReference>
<dbReference type="AlphaFoldDB" id="A0A699W414"/>
<accession>A0A699W414</accession>
<sequence length="148" mass="16424">KGYDRMQKILSQLNQLKAKPEDEDINLKFLRAFPSSWSQVALTLKTKGGLELLSFDDFYYKLKTLEVDVKGYPTFSSSQSAGPSHSAFVSTTSASKKISYGDSLNYSLTTTYIAPSNSKNGSHRSGNVIKDVLQSFVTDTESEQQLAY</sequence>
<feature type="non-terminal residue" evidence="1">
    <location>
        <position position="1"/>
    </location>
</feature>
<organism evidence="1">
    <name type="scientific">Tanacetum cinerariifolium</name>
    <name type="common">Dalmatian daisy</name>
    <name type="synonym">Chrysanthemum cinerariifolium</name>
    <dbReference type="NCBI Taxonomy" id="118510"/>
    <lineage>
        <taxon>Eukaryota</taxon>
        <taxon>Viridiplantae</taxon>
        <taxon>Streptophyta</taxon>
        <taxon>Embryophyta</taxon>
        <taxon>Tracheophyta</taxon>
        <taxon>Spermatophyta</taxon>
        <taxon>Magnoliopsida</taxon>
        <taxon>eudicotyledons</taxon>
        <taxon>Gunneridae</taxon>
        <taxon>Pentapetalae</taxon>
        <taxon>asterids</taxon>
        <taxon>campanulids</taxon>
        <taxon>Asterales</taxon>
        <taxon>Asteraceae</taxon>
        <taxon>Asteroideae</taxon>
        <taxon>Anthemideae</taxon>
        <taxon>Anthemidinae</taxon>
        <taxon>Tanacetum</taxon>
    </lineage>
</organism>
<name>A0A699W414_TANCI</name>
<protein>
    <submittedName>
        <fullName evidence="1">Ribonuclease H-like domain-containing protein</fullName>
    </submittedName>
</protein>